<dbReference type="GO" id="GO:0044781">
    <property type="term" value="P:bacterial-type flagellum organization"/>
    <property type="evidence" value="ECO:0007669"/>
    <property type="project" value="InterPro"/>
</dbReference>
<protein>
    <submittedName>
        <fullName evidence="2">Class II flagellar assembly regulator</fullName>
    </submittedName>
</protein>
<dbReference type="Pfam" id="PF10768">
    <property type="entry name" value="FliX"/>
    <property type="match status" value="1"/>
</dbReference>
<reference evidence="2 3" key="1">
    <citation type="submission" date="2016-11" db="EMBL/GenBank/DDBJ databases">
        <authorList>
            <person name="Jaros S."/>
            <person name="Januszkiewicz K."/>
            <person name="Wedrychowicz H."/>
        </authorList>
    </citation>
    <scope>NUCLEOTIDE SEQUENCE [LARGE SCALE GENOMIC DNA]</scope>
    <source>
        <strain evidence="2 3">DSM 22153</strain>
    </source>
</reference>
<keyword evidence="2" id="KW-0969">Cilium</keyword>
<organism evidence="2 3">
    <name type="scientific">Roseibium suaedae</name>
    <dbReference type="NCBI Taxonomy" id="735517"/>
    <lineage>
        <taxon>Bacteria</taxon>
        <taxon>Pseudomonadati</taxon>
        <taxon>Pseudomonadota</taxon>
        <taxon>Alphaproteobacteria</taxon>
        <taxon>Hyphomicrobiales</taxon>
        <taxon>Stappiaceae</taxon>
        <taxon>Roseibium</taxon>
    </lineage>
</organism>
<name>A0A1M7GIF0_9HYPH</name>
<keyword evidence="2" id="KW-0966">Cell projection</keyword>
<feature type="compositionally biased region" description="Low complexity" evidence="1">
    <location>
        <begin position="34"/>
        <end position="44"/>
    </location>
</feature>
<keyword evidence="3" id="KW-1185">Reference proteome</keyword>
<dbReference type="EMBL" id="FRBW01000002">
    <property type="protein sequence ID" value="SHM15707.1"/>
    <property type="molecule type" value="Genomic_DNA"/>
</dbReference>
<dbReference type="AlphaFoldDB" id="A0A1M7GIF0"/>
<evidence type="ECO:0000313" key="3">
    <source>
        <dbReference type="Proteomes" id="UP000186002"/>
    </source>
</evidence>
<proteinExistence type="predicted"/>
<dbReference type="OrthoDB" id="8005693at2"/>
<gene>
    <name evidence="2" type="ORF">SAMN05444272_1926</name>
</gene>
<dbReference type="InterPro" id="IPR019704">
    <property type="entry name" value="Flagellar_assmbl_FliX_class2"/>
</dbReference>
<accession>A0A1M7GIF0</accession>
<dbReference type="RefSeq" id="WP_073012304.1">
    <property type="nucleotide sequence ID" value="NZ_FRBW01000002.1"/>
</dbReference>
<dbReference type="Proteomes" id="UP000186002">
    <property type="component" value="Unassembled WGS sequence"/>
</dbReference>
<feature type="region of interest" description="Disordered" evidence="1">
    <location>
        <begin position="1"/>
        <end position="44"/>
    </location>
</feature>
<sequence length="139" mass="14805">MRITGQKPISGVQGRGGKRRVGSDGGFFEPDMGSETTASSAMTSNSSIQGMDALLALQELVDEPDRRSKAAKRGHTLLDQLEDLKADLLAGIVSADKLEALANQVEGTLESGDPRIDGVVKEIELRVKVELAKLGRFPS</sequence>
<evidence type="ECO:0000256" key="1">
    <source>
        <dbReference type="SAM" id="MobiDB-lite"/>
    </source>
</evidence>
<dbReference type="STRING" id="735517.SAMN05444272_1926"/>
<keyword evidence="2" id="KW-0282">Flagellum</keyword>
<evidence type="ECO:0000313" key="2">
    <source>
        <dbReference type="EMBL" id="SHM15707.1"/>
    </source>
</evidence>